<proteinExistence type="predicted"/>
<reference evidence="1 2" key="1">
    <citation type="journal article" date="2019" name="Int. J. Syst. Evol. Microbiol.">
        <title>The Global Catalogue of Microorganisms (GCM) 10K type strain sequencing project: providing services to taxonomists for standard genome sequencing and annotation.</title>
        <authorList>
            <consortium name="The Broad Institute Genomics Platform"/>
            <consortium name="The Broad Institute Genome Sequencing Center for Infectious Disease"/>
            <person name="Wu L."/>
            <person name="Ma J."/>
        </authorList>
    </citation>
    <scope>NUCLEOTIDE SEQUENCE [LARGE SCALE GENOMIC DNA]</scope>
    <source>
        <strain evidence="1 2">JCM 14232</strain>
    </source>
</reference>
<sequence length="195" mass="21725">MQLSVIFTRFAETIHCKEDKRVVSITVKLLIEDCTGTVYFTDIQAQEGSNLTGYVPHTETMLQKYREDGAIVPVRFYNGIVRSNETIVLFNLGSTSAGLDCHIYPIQSMAEGSIELSQGAGAHKVKFKESADPGDKLSLLASTRECLKNGNPTDKEGFFQYTAASDSKHIVKLEDRKSARVLFEFQEMQEGSERS</sequence>
<gene>
    <name evidence="1" type="ORF">GCM10008936_20290</name>
</gene>
<name>A0ABN1B9R3_9LACT</name>
<accession>A0ABN1B9R3</accession>
<evidence type="ECO:0000313" key="1">
    <source>
        <dbReference type="EMBL" id="GAA0493179.1"/>
    </source>
</evidence>
<organism evidence="1 2">
    <name type="scientific">Alkalibacterium indicireducens</name>
    <dbReference type="NCBI Taxonomy" id="398758"/>
    <lineage>
        <taxon>Bacteria</taxon>
        <taxon>Bacillati</taxon>
        <taxon>Bacillota</taxon>
        <taxon>Bacilli</taxon>
        <taxon>Lactobacillales</taxon>
        <taxon>Carnobacteriaceae</taxon>
        <taxon>Alkalibacterium</taxon>
    </lineage>
</organism>
<comment type="caution">
    <text evidence="1">The sequence shown here is derived from an EMBL/GenBank/DDBJ whole genome shotgun (WGS) entry which is preliminary data.</text>
</comment>
<evidence type="ECO:0000313" key="2">
    <source>
        <dbReference type="Proteomes" id="UP001410648"/>
    </source>
</evidence>
<dbReference type="EMBL" id="BAAADA010000190">
    <property type="protein sequence ID" value="GAA0493179.1"/>
    <property type="molecule type" value="Genomic_DNA"/>
</dbReference>
<dbReference type="RefSeq" id="WP_346025381.1">
    <property type="nucleotide sequence ID" value="NZ_BAAADA010000190.1"/>
</dbReference>
<protein>
    <submittedName>
        <fullName evidence="1">Uncharacterized protein</fullName>
    </submittedName>
</protein>
<dbReference type="Proteomes" id="UP001410648">
    <property type="component" value="Unassembled WGS sequence"/>
</dbReference>
<keyword evidence="2" id="KW-1185">Reference proteome</keyword>